<evidence type="ECO:0000313" key="2">
    <source>
        <dbReference type="Proteomes" id="UP000256297"/>
    </source>
</evidence>
<protein>
    <submittedName>
        <fullName evidence="1">Uncharacterized protein</fullName>
    </submittedName>
</protein>
<dbReference type="AlphaFoldDB" id="A0A975WX09"/>
<proteinExistence type="predicted"/>
<reference evidence="1 2" key="1">
    <citation type="submission" date="2018-01" db="EMBL/GenBank/DDBJ databases">
        <authorList>
            <person name="Clerissi C."/>
        </authorList>
    </citation>
    <scope>NUCLEOTIDE SEQUENCE [LARGE SCALE GENOMIC DNA]</scope>
    <source>
        <strain evidence="1">Cupriavidus taiwanensis STM 3521</strain>
    </source>
</reference>
<name>A0A975WX09_9BURK</name>
<organism evidence="1 2">
    <name type="scientific">Cupriavidus taiwanensis</name>
    <dbReference type="NCBI Taxonomy" id="164546"/>
    <lineage>
        <taxon>Bacteria</taxon>
        <taxon>Pseudomonadati</taxon>
        <taxon>Pseudomonadota</taxon>
        <taxon>Betaproteobacteria</taxon>
        <taxon>Burkholderiales</taxon>
        <taxon>Burkholderiaceae</taxon>
        <taxon>Cupriavidus</taxon>
    </lineage>
</organism>
<dbReference type="Proteomes" id="UP000256297">
    <property type="component" value="Chromosome CBM2589_b"/>
</dbReference>
<evidence type="ECO:0000313" key="1">
    <source>
        <dbReference type="EMBL" id="SOY47316.1"/>
    </source>
</evidence>
<sequence>MRTVRVPLCVGRLDWTRTNDPHHVKVVL</sequence>
<dbReference type="EMBL" id="OFSP01000010">
    <property type="protein sequence ID" value="SOY47316.1"/>
    <property type="molecule type" value="Genomic_DNA"/>
</dbReference>
<accession>A0A975WX09</accession>
<comment type="caution">
    <text evidence="1">The sequence shown here is derived from an EMBL/GenBank/DDBJ whole genome shotgun (WGS) entry which is preliminary data.</text>
</comment>
<gene>
    <name evidence="1" type="ORF">CBM2589_B180070</name>
</gene>